<dbReference type="Ensembl" id="ENSXMAT00000031364.1">
    <property type="protein sequence ID" value="ENSXMAP00000036081.1"/>
    <property type="gene ID" value="ENSXMAG00000025445.1"/>
</dbReference>
<dbReference type="AlphaFoldDB" id="A0A3B5R0X9"/>
<proteinExistence type="predicted"/>
<name>A0A3B5R0X9_XIPMA</name>
<reference evidence="3" key="2">
    <citation type="journal article" date="2013" name="Nat. Genet.">
        <title>The genome of the platyfish, Xiphophorus maculatus, provides insights into evolutionary adaptation and several complex traits.</title>
        <authorList>
            <person name="Schartl M."/>
            <person name="Walter R.B."/>
            <person name="Shen Y."/>
            <person name="Garcia T."/>
            <person name="Catchen J."/>
            <person name="Amores A."/>
            <person name="Braasch I."/>
            <person name="Chalopin D."/>
            <person name="Volff J.N."/>
            <person name="Lesch K.P."/>
            <person name="Bisazza A."/>
            <person name="Minx P."/>
            <person name="Hillier L."/>
            <person name="Wilson R.K."/>
            <person name="Fuerstenberg S."/>
            <person name="Boore J."/>
            <person name="Searle S."/>
            <person name="Postlethwait J.H."/>
            <person name="Warren W.C."/>
        </authorList>
    </citation>
    <scope>NUCLEOTIDE SEQUENCE [LARGE SCALE GENOMIC DNA]</scope>
    <source>
        <strain evidence="3">JP 163 A</strain>
    </source>
</reference>
<protein>
    <submittedName>
        <fullName evidence="2">Uncharacterized protein</fullName>
    </submittedName>
</protein>
<dbReference type="Proteomes" id="UP000002852">
    <property type="component" value="Unassembled WGS sequence"/>
</dbReference>
<reference evidence="3" key="1">
    <citation type="submission" date="2012-01" db="EMBL/GenBank/DDBJ databases">
        <authorList>
            <person name="Walter R."/>
            <person name="Schartl M."/>
            <person name="Warren W."/>
        </authorList>
    </citation>
    <scope>NUCLEOTIDE SEQUENCE [LARGE SCALE GENOMIC DNA]</scope>
    <source>
        <strain evidence="3">JP 163 A</strain>
    </source>
</reference>
<keyword evidence="3" id="KW-1185">Reference proteome</keyword>
<evidence type="ECO:0000313" key="3">
    <source>
        <dbReference type="Proteomes" id="UP000002852"/>
    </source>
</evidence>
<organism evidence="2 3">
    <name type="scientific">Xiphophorus maculatus</name>
    <name type="common">Southern platyfish</name>
    <name type="synonym">Platypoecilus maculatus</name>
    <dbReference type="NCBI Taxonomy" id="8083"/>
    <lineage>
        <taxon>Eukaryota</taxon>
        <taxon>Metazoa</taxon>
        <taxon>Chordata</taxon>
        <taxon>Craniata</taxon>
        <taxon>Vertebrata</taxon>
        <taxon>Euteleostomi</taxon>
        <taxon>Actinopterygii</taxon>
        <taxon>Neopterygii</taxon>
        <taxon>Teleostei</taxon>
        <taxon>Neoteleostei</taxon>
        <taxon>Acanthomorphata</taxon>
        <taxon>Ovalentaria</taxon>
        <taxon>Atherinomorphae</taxon>
        <taxon>Cyprinodontiformes</taxon>
        <taxon>Poeciliidae</taxon>
        <taxon>Poeciliinae</taxon>
        <taxon>Xiphophorus</taxon>
    </lineage>
</organism>
<reference evidence="2" key="3">
    <citation type="submission" date="2025-08" db="UniProtKB">
        <authorList>
            <consortium name="Ensembl"/>
        </authorList>
    </citation>
    <scope>IDENTIFICATION</scope>
    <source>
        <strain evidence="2">JP 163 A</strain>
    </source>
</reference>
<evidence type="ECO:0000256" key="1">
    <source>
        <dbReference type="SAM" id="MobiDB-lite"/>
    </source>
</evidence>
<accession>A0A3B5R0X9</accession>
<dbReference type="InParanoid" id="A0A3B5R0X9"/>
<evidence type="ECO:0000313" key="2">
    <source>
        <dbReference type="Ensembl" id="ENSXMAP00000036081.1"/>
    </source>
</evidence>
<reference evidence="2" key="4">
    <citation type="submission" date="2025-09" db="UniProtKB">
        <authorList>
            <consortium name="Ensembl"/>
        </authorList>
    </citation>
    <scope>IDENTIFICATION</scope>
    <source>
        <strain evidence="2">JP 163 A</strain>
    </source>
</reference>
<sequence>TCLVTFDLSSSCLDPDRTGERKRNRQIMLPAEVPVCGLGTTGLEQGFNVWGLAHRGRQSTSGDRKEKSNKKRN</sequence>
<feature type="region of interest" description="Disordered" evidence="1">
    <location>
        <begin position="53"/>
        <end position="73"/>
    </location>
</feature>